<proteinExistence type="predicted"/>
<dbReference type="Proteomes" id="UP000199054">
    <property type="component" value="Unassembled WGS sequence"/>
</dbReference>
<keyword evidence="8 10" id="KW-1133">Transmembrane helix</keyword>
<dbReference type="InterPro" id="IPR005467">
    <property type="entry name" value="His_kinase_dom"/>
</dbReference>
<dbReference type="InterPro" id="IPR036890">
    <property type="entry name" value="HATPase_C_sf"/>
</dbReference>
<evidence type="ECO:0000256" key="8">
    <source>
        <dbReference type="ARBA" id="ARBA00022989"/>
    </source>
</evidence>
<dbReference type="GO" id="GO:0005886">
    <property type="term" value="C:plasma membrane"/>
    <property type="evidence" value="ECO:0007669"/>
    <property type="project" value="TreeGrafter"/>
</dbReference>
<dbReference type="STRING" id="34002.SAMN04489859_10709"/>
<dbReference type="PRINTS" id="PR00344">
    <property type="entry name" value="BCTRLSENSOR"/>
</dbReference>
<evidence type="ECO:0000256" key="2">
    <source>
        <dbReference type="ARBA" id="ARBA00004370"/>
    </source>
</evidence>
<evidence type="ECO:0000313" key="13">
    <source>
        <dbReference type="Proteomes" id="UP000199054"/>
    </source>
</evidence>
<dbReference type="Pfam" id="PF02518">
    <property type="entry name" value="HATPase_c"/>
    <property type="match status" value="1"/>
</dbReference>
<keyword evidence="13" id="KW-1185">Reference proteome</keyword>
<keyword evidence="4" id="KW-0597">Phosphoprotein</keyword>
<dbReference type="Gene3D" id="3.30.565.10">
    <property type="entry name" value="Histidine kinase-like ATPase, C-terminal domain"/>
    <property type="match status" value="1"/>
</dbReference>
<sequence>MRPLSLRWRLLLAGGAAILAALGAAAIGLAVLFDRHVERVALADLEDRMLSLIAMVEQDGGLPRLHTVPRDPIYDRPFSGHYWQIWLGKEVTRSRSLWDYTLPVDDAPPTGAHRILTLEGPRDQSLLAVERSLAVGRGPDPVPLRIVVATDREDLEQARRAFFRDLLPYLGLLVTLLLMASFMQITVGLRPLTRIGERVSALSQGRRSRIGGDLPAEVMPLAGQLDRLLDDRDRELQRARHRAADLAHGFKTPLQALLGDAGRLRLQDETELADSIETVVTTMRRLVDRELARARLQSAPHASLARPAEVLEKITRVLRRTPEGAGLDWHIRASPALKARIDPDDLTEALGALMENAMHHASGRIEAHARRCGAEIVITIRDDGPGVPDARLDRLMRRGVRGHPSDDGQGIGLAIVADIAEAALGRLSLCNAHPGLCAELRLCSDCS</sequence>
<evidence type="ECO:0000256" key="5">
    <source>
        <dbReference type="ARBA" id="ARBA00022679"/>
    </source>
</evidence>
<dbReference type="EC" id="2.7.13.3" evidence="3"/>
<accession>A0A1H8NUR6</accession>
<feature type="domain" description="Histidine kinase" evidence="11">
    <location>
        <begin position="245"/>
        <end position="442"/>
    </location>
</feature>
<evidence type="ECO:0000256" key="7">
    <source>
        <dbReference type="ARBA" id="ARBA00022777"/>
    </source>
</evidence>
<keyword evidence="5" id="KW-0808">Transferase</keyword>
<dbReference type="InterPro" id="IPR003594">
    <property type="entry name" value="HATPase_dom"/>
</dbReference>
<keyword evidence="6 10" id="KW-0812">Transmembrane</keyword>
<dbReference type="InterPro" id="IPR036097">
    <property type="entry name" value="HisK_dim/P_sf"/>
</dbReference>
<comment type="subcellular location">
    <subcellularLocation>
        <location evidence="2">Membrane</location>
    </subcellularLocation>
</comment>
<name>A0A1H8NUR6_9RHOB</name>
<evidence type="ECO:0000256" key="1">
    <source>
        <dbReference type="ARBA" id="ARBA00000085"/>
    </source>
</evidence>
<evidence type="ECO:0000256" key="10">
    <source>
        <dbReference type="SAM" id="Phobius"/>
    </source>
</evidence>
<dbReference type="CDD" id="cd00082">
    <property type="entry name" value="HisKA"/>
    <property type="match status" value="1"/>
</dbReference>
<evidence type="ECO:0000256" key="4">
    <source>
        <dbReference type="ARBA" id="ARBA00022553"/>
    </source>
</evidence>
<keyword evidence="9 10" id="KW-0472">Membrane</keyword>
<evidence type="ECO:0000313" key="12">
    <source>
        <dbReference type="EMBL" id="SEO33088.1"/>
    </source>
</evidence>
<organism evidence="12 13">
    <name type="scientific">Paracoccus alcaliphilus</name>
    <dbReference type="NCBI Taxonomy" id="34002"/>
    <lineage>
        <taxon>Bacteria</taxon>
        <taxon>Pseudomonadati</taxon>
        <taxon>Pseudomonadota</taxon>
        <taxon>Alphaproteobacteria</taxon>
        <taxon>Rhodobacterales</taxon>
        <taxon>Paracoccaceae</taxon>
        <taxon>Paracoccus</taxon>
    </lineage>
</organism>
<evidence type="ECO:0000259" key="11">
    <source>
        <dbReference type="PROSITE" id="PS50109"/>
    </source>
</evidence>
<dbReference type="PANTHER" id="PTHR45436">
    <property type="entry name" value="SENSOR HISTIDINE KINASE YKOH"/>
    <property type="match status" value="1"/>
</dbReference>
<evidence type="ECO:0000256" key="9">
    <source>
        <dbReference type="ARBA" id="ARBA00023136"/>
    </source>
</evidence>
<dbReference type="GO" id="GO:0000155">
    <property type="term" value="F:phosphorelay sensor kinase activity"/>
    <property type="evidence" value="ECO:0007669"/>
    <property type="project" value="InterPro"/>
</dbReference>
<gene>
    <name evidence="12" type="ORF">SAMN04489859_10709</name>
</gene>
<dbReference type="PANTHER" id="PTHR45436:SF5">
    <property type="entry name" value="SENSOR HISTIDINE KINASE TRCS"/>
    <property type="match status" value="1"/>
</dbReference>
<dbReference type="InterPro" id="IPR003661">
    <property type="entry name" value="HisK_dim/P_dom"/>
</dbReference>
<dbReference type="InterPro" id="IPR050428">
    <property type="entry name" value="TCS_sensor_his_kinase"/>
</dbReference>
<evidence type="ECO:0000256" key="3">
    <source>
        <dbReference type="ARBA" id="ARBA00012438"/>
    </source>
</evidence>
<reference evidence="12 13" key="1">
    <citation type="submission" date="2016-10" db="EMBL/GenBank/DDBJ databases">
        <authorList>
            <person name="de Groot N.N."/>
        </authorList>
    </citation>
    <scope>NUCLEOTIDE SEQUENCE [LARGE SCALE GENOMIC DNA]</scope>
    <source>
        <strain evidence="12 13">DSM 8512</strain>
    </source>
</reference>
<feature type="transmembrane region" description="Helical" evidence="10">
    <location>
        <begin position="166"/>
        <end position="189"/>
    </location>
</feature>
<dbReference type="RefSeq" id="WP_090617722.1">
    <property type="nucleotide sequence ID" value="NZ_CP067124.1"/>
</dbReference>
<dbReference type="OrthoDB" id="9804645at2"/>
<dbReference type="Gene3D" id="1.10.287.130">
    <property type="match status" value="1"/>
</dbReference>
<dbReference type="SUPFAM" id="SSF55874">
    <property type="entry name" value="ATPase domain of HSP90 chaperone/DNA topoisomerase II/histidine kinase"/>
    <property type="match status" value="1"/>
</dbReference>
<dbReference type="EMBL" id="FODE01000070">
    <property type="protein sequence ID" value="SEO33088.1"/>
    <property type="molecule type" value="Genomic_DNA"/>
</dbReference>
<dbReference type="SMART" id="SM00387">
    <property type="entry name" value="HATPase_c"/>
    <property type="match status" value="1"/>
</dbReference>
<dbReference type="SUPFAM" id="SSF47384">
    <property type="entry name" value="Homodimeric domain of signal transducing histidine kinase"/>
    <property type="match status" value="1"/>
</dbReference>
<evidence type="ECO:0000256" key="6">
    <source>
        <dbReference type="ARBA" id="ARBA00022692"/>
    </source>
</evidence>
<keyword evidence="7 12" id="KW-0418">Kinase</keyword>
<dbReference type="InterPro" id="IPR004358">
    <property type="entry name" value="Sig_transdc_His_kin-like_C"/>
</dbReference>
<comment type="catalytic activity">
    <reaction evidence="1">
        <text>ATP + protein L-histidine = ADP + protein N-phospho-L-histidine.</text>
        <dbReference type="EC" id="2.7.13.3"/>
    </reaction>
</comment>
<dbReference type="AlphaFoldDB" id="A0A1H8NUR6"/>
<protein>
    <recommendedName>
        <fullName evidence="3">histidine kinase</fullName>
        <ecNumber evidence="3">2.7.13.3</ecNumber>
    </recommendedName>
</protein>
<dbReference type="PROSITE" id="PS50109">
    <property type="entry name" value="HIS_KIN"/>
    <property type="match status" value="1"/>
</dbReference>